<accession>A0A0N1H3P2</accession>
<dbReference type="OrthoDB" id="5348404at2759"/>
<dbReference type="Proteomes" id="UP000038010">
    <property type="component" value="Unassembled WGS sequence"/>
</dbReference>
<evidence type="ECO:0000256" key="2">
    <source>
        <dbReference type="ARBA" id="ARBA00022692"/>
    </source>
</evidence>
<dbReference type="RefSeq" id="XP_017996300.1">
    <property type="nucleotide sequence ID" value="XM_018147683.1"/>
</dbReference>
<evidence type="ECO:0008006" key="9">
    <source>
        <dbReference type="Google" id="ProtNLM"/>
    </source>
</evidence>
<feature type="transmembrane region" description="Helical" evidence="6">
    <location>
        <begin position="96"/>
        <end position="118"/>
    </location>
</feature>
<dbReference type="EMBL" id="LFJN01000032">
    <property type="protein sequence ID" value="KPI36337.1"/>
    <property type="molecule type" value="Genomic_DNA"/>
</dbReference>
<feature type="transmembrane region" description="Helical" evidence="6">
    <location>
        <begin position="283"/>
        <end position="304"/>
    </location>
</feature>
<name>A0A0N1H3P2_9EURO</name>
<feature type="transmembrane region" description="Helical" evidence="6">
    <location>
        <begin position="35"/>
        <end position="59"/>
    </location>
</feature>
<dbReference type="InterPro" id="IPR005178">
    <property type="entry name" value="Ostalpha/TMEM184C"/>
</dbReference>
<feature type="transmembrane region" description="Helical" evidence="6">
    <location>
        <begin position="71"/>
        <end position="90"/>
    </location>
</feature>
<evidence type="ECO:0000256" key="5">
    <source>
        <dbReference type="SAM" id="MobiDB-lite"/>
    </source>
</evidence>
<evidence type="ECO:0000313" key="8">
    <source>
        <dbReference type="Proteomes" id="UP000038010"/>
    </source>
</evidence>
<dbReference type="STRING" id="1664694.A0A0N1H3P2"/>
<evidence type="ECO:0000256" key="3">
    <source>
        <dbReference type="ARBA" id="ARBA00022989"/>
    </source>
</evidence>
<evidence type="ECO:0000256" key="6">
    <source>
        <dbReference type="SAM" id="Phobius"/>
    </source>
</evidence>
<feature type="transmembrane region" description="Helical" evidence="6">
    <location>
        <begin position="201"/>
        <end position="222"/>
    </location>
</feature>
<comment type="caution">
    <text evidence="7">The sequence shown here is derived from an EMBL/GenBank/DDBJ whole genome shotgun (WGS) entry which is preliminary data.</text>
</comment>
<dbReference type="GeneID" id="28739563"/>
<feature type="transmembrane region" description="Helical" evidence="6">
    <location>
        <begin position="169"/>
        <end position="189"/>
    </location>
</feature>
<keyword evidence="8" id="KW-1185">Reference proteome</keyword>
<keyword evidence="4 6" id="KW-0472">Membrane</keyword>
<proteinExistence type="predicted"/>
<evidence type="ECO:0000256" key="1">
    <source>
        <dbReference type="ARBA" id="ARBA00004141"/>
    </source>
</evidence>
<dbReference type="SMART" id="SM01417">
    <property type="entry name" value="Solute_trans_a"/>
    <property type="match status" value="1"/>
</dbReference>
<protein>
    <recommendedName>
        <fullName evidence="9">Transmembrane protein</fullName>
    </recommendedName>
</protein>
<dbReference type="Pfam" id="PF03619">
    <property type="entry name" value="Solute_trans_a"/>
    <property type="match status" value="1"/>
</dbReference>
<sequence length="463" mass="51919">MGLGLFNGTCPVPNSVIEEPNAEEPFIGDISFQRFLFYIGSAFTILTTALAVLLAVRHLTCYVRPREQRQIVRIAFYPVVFSLFSCFSILDYTASLYLIPLASIYEPVALAGIFLLFVEFAEPEPDLRERYFETLQHRRKVGGKFGFGGKWQDEQGGCPRWYHAKYVALFIYFVASIIIHIAELILQGADRLCEYTFSLKFGNIYVIVISDIALGIGVLAVIQFYARMNKEAHFKAHSPTAKLLTFKGIIALMFLQQTIFSILRTHNVFKAHPKITVRDQHIGIQQCLVCLEMLLVVLSFHFSFRAGEYRQAKRNGASTMSVFRAAGNALNIMDLIWGAGHAVSLMRAGMGPIGDGSWKRSGGYQSVKDLNRDTSPYGGRSARGMRMKHFRERNGSVGRSASPNPPPDYTYSDRRPLREPSPYRGMQVSAQNEAFVGDVAVAQYEQGGRLAPSADYSHNPYRA</sequence>
<gene>
    <name evidence="7" type="ORF">AB675_7324</name>
</gene>
<evidence type="ECO:0000256" key="4">
    <source>
        <dbReference type="ARBA" id="ARBA00023136"/>
    </source>
</evidence>
<comment type="subcellular location">
    <subcellularLocation>
        <location evidence="1">Membrane</location>
        <topology evidence="1">Multi-pass membrane protein</topology>
    </subcellularLocation>
</comment>
<evidence type="ECO:0000313" key="7">
    <source>
        <dbReference type="EMBL" id="KPI36337.1"/>
    </source>
</evidence>
<dbReference type="GO" id="GO:0016020">
    <property type="term" value="C:membrane"/>
    <property type="evidence" value="ECO:0007669"/>
    <property type="project" value="UniProtKB-SubCell"/>
</dbReference>
<keyword evidence="3 6" id="KW-1133">Transmembrane helix</keyword>
<feature type="region of interest" description="Disordered" evidence="5">
    <location>
        <begin position="364"/>
        <end position="423"/>
    </location>
</feature>
<reference evidence="7 8" key="1">
    <citation type="submission" date="2015-06" db="EMBL/GenBank/DDBJ databases">
        <title>Draft genome of the ant-associated black yeast Phialophora attae CBS 131958.</title>
        <authorList>
            <person name="Moreno L.F."/>
            <person name="Stielow B.J."/>
            <person name="de Hoog S."/>
            <person name="Vicente V.A."/>
            <person name="Weiss V.A."/>
            <person name="de Vries M."/>
            <person name="Cruz L.M."/>
            <person name="Souza E.M."/>
        </authorList>
    </citation>
    <scope>NUCLEOTIDE SEQUENCE [LARGE SCALE GENOMIC DNA]</scope>
    <source>
        <strain evidence="7 8">CBS 131958</strain>
    </source>
</reference>
<keyword evidence="2 6" id="KW-0812">Transmembrane</keyword>
<dbReference type="PANTHER" id="PTHR23423">
    <property type="entry name" value="ORGANIC SOLUTE TRANSPORTER-RELATED"/>
    <property type="match status" value="1"/>
</dbReference>
<organism evidence="7 8">
    <name type="scientific">Cyphellophora attinorum</name>
    <dbReference type="NCBI Taxonomy" id="1664694"/>
    <lineage>
        <taxon>Eukaryota</taxon>
        <taxon>Fungi</taxon>
        <taxon>Dikarya</taxon>
        <taxon>Ascomycota</taxon>
        <taxon>Pezizomycotina</taxon>
        <taxon>Eurotiomycetes</taxon>
        <taxon>Chaetothyriomycetidae</taxon>
        <taxon>Chaetothyriales</taxon>
        <taxon>Cyphellophoraceae</taxon>
        <taxon>Cyphellophora</taxon>
    </lineage>
</organism>
<dbReference type="AlphaFoldDB" id="A0A0N1H3P2"/>
<feature type="transmembrane region" description="Helical" evidence="6">
    <location>
        <begin position="243"/>
        <end position="263"/>
    </location>
</feature>
<dbReference type="VEuPathDB" id="FungiDB:AB675_7324"/>